<dbReference type="InterPro" id="IPR011011">
    <property type="entry name" value="Znf_FYVE_PHD"/>
</dbReference>
<evidence type="ECO:0000256" key="10">
    <source>
        <dbReference type="ARBA" id="ARBA00023242"/>
    </source>
</evidence>
<gene>
    <name evidence="16" type="primary">Mes-4_1</name>
    <name evidence="16" type="ORF">Bhyg_07059</name>
</gene>
<evidence type="ECO:0000256" key="2">
    <source>
        <dbReference type="ARBA" id="ARBA00004286"/>
    </source>
</evidence>
<evidence type="ECO:0000259" key="12">
    <source>
        <dbReference type="PROSITE" id="PS50280"/>
    </source>
</evidence>
<dbReference type="GO" id="GO:0016279">
    <property type="term" value="F:protein-lysine N-methyltransferase activity"/>
    <property type="evidence" value="ECO:0007669"/>
    <property type="project" value="UniProtKB-ARBA"/>
</dbReference>
<dbReference type="InterPro" id="IPR046341">
    <property type="entry name" value="SET_dom_sf"/>
</dbReference>
<feature type="domain" description="Post-SET" evidence="14">
    <location>
        <begin position="904"/>
        <end position="920"/>
    </location>
</feature>
<dbReference type="Gene3D" id="2.30.30.140">
    <property type="match status" value="1"/>
</dbReference>
<sequence>MLRQKNQYTKLSGLEVNHHVYFRFKLEGADTMGPIESTSSTPKRPREEDEDFSPTKRPKIEEVDSKYESHLIDDKSSIHELALDYKPLSTSEVSSSVNNFQESVKLDAYSSFDFENNVECPNESDITFSPNVHCMYDVPLKLYVGQVLYALHGKTHYWPSVVCDVEESNEYIFVQFLACNGRVNYVRRDRVLQFDGMESFLQHQNCKSACKFKFRAKLKKPKLWYEAVVEGKFILSKEVNLRLAFVNIISMSRSLHVKRPSNLSKFIANNTAPSQLKNVQMLIEENPNIFENTREKLEQIAPSKIQNAVQQQHSVRIKAVKIARRRLTRYNSVGYRRSSRLTSAIADPSKFIKIVPNTKTRTRFSIQERRTEKRIEFETDLEIYAATLRQKGVLFKDKQQGRVCKICLRVDNAELVQCSGVCTDYLHEKCVGPVIDGSQMVKCSQCVESTSPVCYICTNVNSEIVVRCSEKKCDRFYHLNCLRDWPQTKYCSPEKFTCPLHVCHICISDDPCNIHCPMPDSKLARCIQCPATYHHDSTCIPAGVKILNARHLICPRHRSRHFKPVHVNWCYICRKKGGNFHCVSCPLSVHMSCLHESAAGKQVFYCDKCQRGRHPLYGEVVWVKYSSYRFWPAIVVPPPNIPSRVQCQMRYEHDLCIRFFGSYDFGWVDRSAVYLYQEGDDKEHGNWNAVKEADKFYRKLNVNVKEIVNRQPLPYTNIRKSVRVGSAQLNKSDLLPKRCECSPTDLDPCGPSSTCINRELYVECDATMCPARDNCRNQCIAKRIYAKVAVKYVGKKGFGLMAAEFIKKDTMVIEYVGELIDEDEFHHRRTNKTTECFYYLLCGNGLYIDAEYKGNESRFINHSCNPNVQLQRWDVNGFTRFSFYATEDIQENTEITFDYQCGNYAGSCYCGSANCKKTMGRYEL</sequence>
<dbReference type="SMART" id="SM00293">
    <property type="entry name" value="PWWP"/>
    <property type="match status" value="1"/>
</dbReference>
<name>A0A9Q0N1U9_9DIPT</name>
<keyword evidence="6" id="KW-0949">S-adenosyl-L-methionine</keyword>
<dbReference type="Gene3D" id="3.30.40.10">
    <property type="entry name" value="Zinc/RING finger domain, C3HC4 (zinc finger)"/>
    <property type="match status" value="2"/>
</dbReference>
<dbReference type="GO" id="GO:0032259">
    <property type="term" value="P:methylation"/>
    <property type="evidence" value="ECO:0007669"/>
    <property type="project" value="UniProtKB-KW"/>
</dbReference>
<feature type="region of interest" description="Disordered" evidence="11">
    <location>
        <begin position="32"/>
        <end position="58"/>
    </location>
</feature>
<dbReference type="CDD" id="cd15566">
    <property type="entry name" value="PHD3_NSD"/>
    <property type="match status" value="1"/>
</dbReference>
<evidence type="ECO:0000256" key="3">
    <source>
        <dbReference type="ARBA" id="ARBA00022454"/>
    </source>
</evidence>
<evidence type="ECO:0000256" key="11">
    <source>
        <dbReference type="SAM" id="MobiDB-lite"/>
    </source>
</evidence>
<dbReference type="Pfam" id="PF00856">
    <property type="entry name" value="SET"/>
    <property type="match status" value="1"/>
</dbReference>
<keyword evidence="9" id="KW-0862">Zinc</keyword>
<dbReference type="SMART" id="SM00570">
    <property type="entry name" value="AWS"/>
    <property type="match status" value="1"/>
</dbReference>
<dbReference type="GO" id="GO:0140938">
    <property type="term" value="F:histone H3 methyltransferase activity"/>
    <property type="evidence" value="ECO:0007669"/>
    <property type="project" value="UniProtKB-ARBA"/>
</dbReference>
<evidence type="ECO:0000256" key="4">
    <source>
        <dbReference type="ARBA" id="ARBA00022603"/>
    </source>
</evidence>
<dbReference type="AlphaFoldDB" id="A0A9Q0N1U9"/>
<protein>
    <submittedName>
        <fullName evidence="16">Histone-lysine N-methyltransferase Mes-4</fullName>
    </submittedName>
</protein>
<dbReference type="GO" id="GO:0005694">
    <property type="term" value="C:chromosome"/>
    <property type="evidence" value="ECO:0007669"/>
    <property type="project" value="UniProtKB-SubCell"/>
</dbReference>
<feature type="domain" description="SET" evidence="12">
    <location>
        <begin position="786"/>
        <end position="900"/>
    </location>
</feature>
<dbReference type="OrthoDB" id="422362at2759"/>
<proteinExistence type="predicted"/>
<dbReference type="PROSITE" id="PS50280">
    <property type="entry name" value="SET"/>
    <property type="match status" value="1"/>
</dbReference>
<dbReference type="Pfam" id="PF17907">
    <property type="entry name" value="AWS"/>
    <property type="match status" value="1"/>
</dbReference>
<dbReference type="InterPro" id="IPR006560">
    <property type="entry name" value="AWS_dom"/>
</dbReference>
<dbReference type="InterPro" id="IPR001965">
    <property type="entry name" value="Znf_PHD"/>
</dbReference>
<dbReference type="InterPro" id="IPR003616">
    <property type="entry name" value="Post-SET_dom"/>
</dbReference>
<dbReference type="InterPro" id="IPR050777">
    <property type="entry name" value="SET2_Histone-Lys_MeTrsfase"/>
</dbReference>
<dbReference type="SUPFAM" id="SSF57903">
    <property type="entry name" value="FYVE/PHD zinc finger"/>
    <property type="match status" value="2"/>
</dbReference>
<dbReference type="Pfam" id="PF22908">
    <property type="entry name" value="PHD_NSD"/>
    <property type="match status" value="1"/>
</dbReference>
<dbReference type="CDD" id="cd15565">
    <property type="entry name" value="PHD2_NSD"/>
    <property type="match status" value="1"/>
</dbReference>
<accession>A0A9Q0N1U9</accession>
<dbReference type="SMART" id="SM00317">
    <property type="entry name" value="SET"/>
    <property type="match status" value="1"/>
</dbReference>
<dbReference type="SUPFAM" id="SSF82199">
    <property type="entry name" value="SET domain"/>
    <property type="match status" value="1"/>
</dbReference>
<dbReference type="PROSITE" id="PS50868">
    <property type="entry name" value="POST_SET"/>
    <property type="match status" value="1"/>
</dbReference>
<evidence type="ECO:0000259" key="15">
    <source>
        <dbReference type="PROSITE" id="PS51215"/>
    </source>
</evidence>
<dbReference type="PROSITE" id="PS51215">
    <property type="entry name" value="AWS"/>
    <property type="match status" value="1"/>
</dbReference>
<evidence type="ECO:0000256" key="1">
    <source>
        <dbReference type="ARBA" id="ARBA00004123"/>
    </source>
</evidence>
<evidence type="ECO:0000256" key="7">
    <source>
        <dbReference type="ARBA" id="ARBA00022723"/>
    </source>
</evidence>
<reference evidence="16" key="1">
    <citation type="submission" date="2022-07" db="EMBL/GenBank/DDBJ databases">
        <authorList>
            <person name="Trinca V."/>
            <person name="Uliana J.V.C."/>
            <person name="Torres T.T."/>
            <person name="Ward R.J."/>
            <person name="Monesi N."/>
        </authorList>
    </citation>
    <scope>NUCLEOTIDE SEQUENCE</scope>
    <source>
        <strain evidence="16">HSMRA1968</strain>
        <tissue evidence="16">Whole embryos</tissue>
    </source>
</reference>
<evidence type="ECO:0000256" key="9">
    <source>
        <dbReference type="ARBA" id="ARBA00022833"/>
    </source>
</evidence>
<dbReference type="SUPFAM" id="SSF63748">
    <property type="entry name" value="Tudor/PWWP/MBT"/>
    <property type="match status" value="1"/>
</dbReference>
<comment type="caution">
    <text evidence="16">The sequence shown here is derived from an EMBL/GenBank/DDBJ whole genome shotgun (WGS) entry which is preliminary data.</text>
</comment>
<dbReference type="Gene3D" id="2.170.270.10">
    <property type="entry name" value="SET domain"/>
    <property type="match status" value="1"/>
</dbReference>
<keyword evidence="4" id="KW-0489">Methyltransferase</keyword>
<keyword evidence="17" id="KW-1185">Reference proteome</keyword>
<dbReference type="GO" id="GO:0005634">
    <property type="term" value="C:nucleus"/>
    <property type="evidence" value="ECO:0007669"/>
    <property type="project" value="UniProtKB-SubCell"/>
</dbReference>
<dbReference type="PANTHER" id="PTHR22884">
    <property type="entry name" value="SET DOMAIN PROTEINS"/>
    <property type="match status" value="1"/>
</dbReference>
<evidence type="ECO:0000256" key="5">
    <source>
        <dbReference type="ARBA" id="ARBA00022679"/>
    </source>
</evidence>
<evidence type="ECO:0000313" key="17">
    <source>
        <dbReference type="Proteomes" id="UP001151699"/>
    </source>
</evidence>
<dbReference type="InterPro" id="IPR055198">
    <property type="entry name" value="NSD_PHD"/>
</dbReference>
<evidence type="ECO:0000256" key="8">
    <source>
        <dbReference type="ARBA" id="ARBA00022771"/>
    </source>
</evidence>
<keyword evidence="7" id="KW-0479">Metal-binding</keyword>
<organism evidence="16 17">
    <name type="scientific">Pseudolycoriella hygida</name>
    <dbReference type="NCBI Taxonomy" id="35572"/>
    <lineage>
        <taxon>Eukaryota</taxon>
        <taxon>Metazoa</taxon>
        <taxon>Ecdysozoa</taxon>
        <taxon>Arthropoda</taxon>
        <taxon>Hexapoda</taxon>
        <taxon>Insecta</taxon>
        <taxon>Pterygota</taxon>
        <taxon>Neoptera</taxon>
        <taxon>Endopterygota</taxon>
        <taxon>Diptera</taxon>
        <taxon>Nematocera</taxon>
        <taxon>Sciaroidea</taxon>
        <taxon>Sciaridae</taxon>
        <taxon>Pseudolycoriella</taxon>
    </lineage>
</organism>
<dbReference type="Proteomes" id="UP001151699">
    <property type="component" value="Chromosome B"/>
</dbReference>
<keyword evidence="8" id="KW-0863">Zinc-finger</keyword>
<evidence type="ECO:0000259" key="14">
    <source>
        <dbReference type="PROSITE" id="PS50868"/>
    </source>
</evidence>
<dbReference type="InterPro" id="IPR013083">
    <property type="entry name" value="Znf_RING/FYVE/PHD"/>
</dbReference>
<feature type="domain" description="PWWP" evidence="13">
    <location>
        <begin position="617"/>
        <end position="679"/>
    </location>
</feature>
<dbReference type="GO" id="GO:0008270">
    <property type="term" value="F:zinc ion binding"/>
    <property type="evidence" value="ECO:0007669"/>
    <property type="project" value="UniProtKB-KW"/>
</dbReference>
<evidence type="ECO:0000313" key="16">
    <source>
        <dbReference type="EMBL" id="KAJ6642113.1"/>
    </source>
</evidence>
<dbReference type="EMBL" id="WJQU01000002">
    <property type="protein sequence ID" value="KAJ6642113.1"/>
    <property type="molecule type" value="Genomic_DNA"/>
</dbReference>
<dbReference type="SMART" id="SM00249">
    <property type="entry name" value="PHD"/>
    <property type="match status" value="4"/>
</dbReference>
<keyword evidence="10" id="KW-0539">Nucleus</keyword>
<keyword evidence="5" id="KW-0808">Transferase</keyword>
<dbReference type="InterPro" id="IPR001214">
    <property type="entry name" value="SET_dom"/>
</dbReference>
<evidence type="ECO:0000259" key="13">
    <source>
        <dbReference type="PROSITE" id="PS50812"/>
    </source>
</evidence>
<evidence type="ECO:0000256" key="6">
    <source>
        <dbReference type="ARBA" id="ARBA00022691"/>
    </source>
</evidence>
<dbReference type="InterPro" id="IPR000313">
    <property type="entry name" value="PWWP_dom"/>
</dbReference>
<keyword evidence="3" id="KW-0158">Chromosome</keyword>
<feature type="domain" description="AWS" evidence="15">
    <location>
        <begin position="734"/>
        <end position="784"/>
    </location>
</feature>
<dbReference type="PROSITE" id="PS50812">
    <property type="entry name" value="PWWP"/>
    <property type="match status" value="1"/>
</dbReference>
<dbReference type="Pfam" id="PF00855">
    <property type="entry name" value="PWWP"/>
    <property type="match status" value="1"/>
</dbReference>
<comment type="subcellular location">
    <subcellularLocation>
        <location evidence="2">Chromosome</location>
    </subcellularLocation>
    <subcellularLocation>
        <location evidence="1">Nucleus</location>
    </subcellularLocation>
</comment>